<proteinExistence type="predicted"/>
<dbReference type="SUPFAM" id="SSF51110">
    <property type="entry name" value="alpha-D-mannose-specific plant lectins"/>
    <property type="match status" value="1"/>
</dbReference>
<evidence type="ECO:0000259" key="4">
    <source>
        <dbReference type="PROSITE" id="PS50927"/>
    </source>
</evidence>
<dbReference type="CDD" id="cd00028">
    <property type="entry name" value="B_lectin"/>
    <property type="match status" value="1"/>
</dbReference>
<dbReference type="AlphaFoldDB" id="A0A5C7IAP7"/>
<dbReference type="Pfam" id="PF01453">
    <property type="entry name" value="B_lectin"/>
    <property type="match status" value="1"/>
</dbReference>
<dbReference type="PANTHER" id="PTHR32444">
    <property type="entry name" value="BULB-TYPE LECTIN DOMAIN-CONTAINING PROTEIN"/>
    <property type="match status" value="1"/>
</dbReference>
<keyword evidence="2" id="KW-1015">Disulfide bond</keyword>
<dbReference type="InterPro" id="IPR036426">
    <property type="entry name" value="Bulb-type_lectin_dom_sf"/>
</dbReference>
<organism evidence="5 6">
    <name type="scientific">Acer yangbiense</name>
    <dbReference type="NCBI Taxonomy" id="1000413"/>
    <lineage>
        <taxon>Eukaryota</taxon>
        <taxon>Viridiplantae</taxon>
        <taxon>Streptophyta</taxon>
        <taxon>Embryophyta</taxon>
        <taxon>Tracheophyta</taxon>
        <taxon>Spermatophyta</taxon>
        <taxon>Magnoliopsida</taxon>
        <taxon>eudicotyledons</taxon>
        <taxon>Gunneridae</taxon>
        <taxon>Pentapetalae</taxon>
        <taxon>rosids</taxon>
        <taxon>malvids</taxon>
        <taxon>Sapindales</taxon>
        <taxon>Sapindaceae</taxon>
        <taxon>Hippocastanoideae</taxon>
        <taxon>Acereae</taxon>
        <taxon>Acer</taxon>
    </lineage>
</organism>
<dbReference type="InterPro" id="IPR001480">
    <property type="entry name" value="Bulb-type_lectin_dom"/>
</dbReference>
<dbReference type="InterPro" id="IPR003609">
    <property type="entry name" value="Pan_app"/>
</dbReference>
<keyword evidence="6" id="KW-1185">Reference proteome</keyword>
<dbReference type="Gene3D" id="2.90.10.10">
    <property type="entry name" value="Bulb-type lectin domain"/>
    <property type="match status" value="1"/>
</dbReference>
<protein>
    <recommendedName>
        <fullName evidence="4">Bulb-type lectin domain-containing protein</fullName>
    </recommendedName>
</protein>
<dbReference type="Proteomes" id="UP000323000">
    <property type="component" value="Chromosome 3"/>
</dbReference>
<accession>A0A5C7IAP7</accession>
<comment type="caution">
    <text evidence="5">The sequence shown here is derived from an EMBL/GenBank/DDBJ whole genome shotgun (WGS) entry which is preliminary data.</text>
</comment>
<evidence type="ECO:0000256" key="3">
    <source>
        <dbReference type="ARBA" id="ARBA00023180"/>
    </source>
</evidence>
<name>A0A5C7IAP7_9ROSI</name>
<sequence length="426" mass="47789">MIIYIIPACFGVSPSCIISSAMANKNTSIYKIFWFISCCLWASHVAAVDALNQGDVLNSSASLVSRNGLFTLRFFNLRSNSDSNTNYSYLGIFYRNNRYPGKPFWIANRDRPISDNSGALVIDETGKLIITFNGGKAPLELFSGQSNNKVTAILQDDGNFVLKSGEQILWQSFYFPTDSFLPGMKLGINYKTGQNRSLTSWLTDSIPAPGAFSLDWDRNERQLILRRRGVTFWTSGVLSENNTFENINLDGEPADHKFFEFSNKGGKCLTYEFVQNQNNTPNDWINVTWLKLSYNGFMMDQSSSRVVLHPDLCDGNNTSSGCKRWEGPKCRSRGENFRPERGYFPGSVDSLFYDNTSVSLSDCKDICWKNCTCFGTATSLNANGTGCQFWYGPLDQETPIGVSESLYYIIRPGPPGMCLLYIITTF</sequence>
<dbReference type="OrthoDB" id="4062651at2759"/>
<keyword evidence="1" id="KW-0732">Signal</keyword>
<evidence type="ECO:0000256" key="1">
    <source>
        <dbReference type="ARBA" id="ARBA00022729"/>
    </source>
</evidence>
<feature type="domain" description="Bulb-type lectin" evidence="4">
    <location>
        <begin position="48"/>
        <end position="175"/>
    </location>
</feature>
<dbReference type="SMART" id="SM00108">
    <property type="entry name" value="B_lectin"/>
    <property type="match status" value="1"/>
</dbReference>
<evidence type="ECO:0000256" key="2">
    <source>
        <dbReference type="ARBA" id="ARBA00023157"/>
    </source>
</evidence>
<dbReference type="PANTHER" id="PTHR32444:SF226">
    <property type="entry name" value="BULB-TYPE LECTIN DOMAIN-CONTAINING PROTEIN"/>
    <property type="match status" value="1"/>
</dbReference>
<evidence type="ECO:0000313" key="6">
    <source>
        <dbReference type="Proteomes" id="UP000323000"/>
    </source>
</evidence>
<dbReference type="PROSITE" id="PS50927">
    <property type="entry name" value="BULB_LECTIN"/>
    <property type="match status" value="1"/>
</dbReference>
<dbReference type="EMBL" id="VAHF01000003">
    <property type="protein sequence ID" value="TXG66264.1"/>
    <property type="molecule type" value="Genomic_DNA"/>
</dbReference>
<dbReference type="Pfam" id="PF08276">
    <property type="entry name" value="PAN_2"/>
    <property type="match status" value="1"/>
</dbReference>
<evidence type="ECO:0000313" key="5">
    <source>
        <dbReference type="EMBL" id="TXG66264.1"/>
    </source>
</evidence>
<gene>
    <name evidence="5" type="ORF">EZV62_007539</name>
</gene>
<reference evidence="6" key="1">
    <citation type="journal article" date="2019" name="Gigascience">
        <title>De novo genome assembly of the endangered Acer yangbiense, a plant species with extremely small populations endemic to Yunnan Province, China.</title>
        <authorList>
            <person name="Yang J."/>
            <person name="Wariss H.M."/>
            <person name="Tao L."/>
            <person name="Zhang R."/>
            <person name="Yun Q."/>
            <person name="Hollingsworth P."/>
            <person name="Dao Z."/>
            <person name="Luo G."/>
            <person name="Guo H."/>
            <person name="Ma Y."/>
            <person name="Sun W."/>
        </authorList>
    </citation>
    <scope>NUCLEOTIDE SEQUENCE [LARGE SCALE GENOMIC DNA]</scope>
    <source>
        <strain evidence="6">cv. Malutang</strain>
    </source>
</reference>
<keyword evidence="3" id="KW-0325">Glycoprotein</keyword>